<evidence type="ECO:0000313" key="2">
    <source>
        <dbReference type="Proteomes" id="UP001054945"/>
    </source>
</evidence>
<gene>
    <name evidence="1" type="ORF">CEXT_124551</name>
</gene>
<name>A0AAV4XJQ3_CAEEX</name>
<dbReference type="AlphaFoldDB" id="A0AAV4XJQ3"/>
<accession>A0AAV4XJQ3</accession>
<reference evidence="1 2" key="1">
    <citation type="submission" date="2021-06" db="EMBL/GenBank/DDBJ databases">
        <title>Caerostris extrusa draft genome.</title>
        <authorList>
            <person name="Kono N."/>
            <person name="Arakawa K."/>
        </authorList>
    </citation>
    <scope>NUCLEOTIDE SEQUENCE [LARGE SCALE GENOMIC DNA]</scope>
</reference>
<dbReference type="Proteomes" id="UP001054945">
    <property type="component" value="Unassembled WGS sequence"/>
</dbReference>
<dbReference type="EMBL" id="BPLR01017840">
    <property type="protein sequence ID" value="GIY94899.1"/>
    <property type="molecule type" value="Genomic_DNA"/>
</dbReference>
<sequence length="69" mass="7736">MPPLAAQPVKNYLEGQNWEVLPEPDIAPSGYHLLPLPPSDYTSFFKSKQLAFSETQFTTKVSLLRSLAE</sequence>
<protein>
    <submittedName>
        <fullName evidence="1">Uncharacterized protein</fullName>
    </submittedName>
</protein>
<organism evidence="1 2">
    <name type="scientific">Caerostris extrusa</name>
    <name type="common">Bark spider</name>
    <name type="synonym">Caerostris bankana</name>
    <dbReference type="NCBI Taxonomy" id="172846"/>
    <lineage>
        <taxon>Eukaryota</taxon>
        <taxon>Metazoa</taxon>
        <taxon>Ecdysozoa</taxon>
        <taxon>Arthropoda</taxon>
        <taxon>Chelicerata</taxon>
        <taxon>Arachnida</taxon>
        <taxon>Araneae</taxon>
        <taxon>Araneomorphae</taxon>
        <taxon>Entelegynae</taxon>
        <taxon>Araneoidea</taxon>
        <taxon>Araneidae</taxon>
        <taxon>Caerostris</taxon>
    </lineage>
</organism>
<evidence type="ECO:0000313" key="1">
    <source>
        <dbReference type="EMBL" id="GIY94899.1"/>
    </source>
</evidence>
<proteinExistence type="predicted"/>
<comment type="caution">
    <text evidence="1">The sequence shown here is derived from an EMBL/GenBank/DDBJ whole genome shotgun (WGS) entry which is preliminary data.</text>
</comment>
<keyword evidence="2" id="KW-1185">Reference proteome</keyword>